<keyword evidence="3" id="KW-0408">Iron</keyword>
<reference evidence="6 7" key="1">
    <citation type="submission" date="2017-03" db="EMBL/GenBank/DDBJ databases">
        <title>WGS assembly of Porphyra umbilicalis.</title>
        <authorList>
            <person name="Brawley S.H."/>
            <person name="Blouin N.A."/>
            <person name="Ficko-Blean E."/>
            <person name="Wheeler G.L."/>
            <person name="Lohr M."/>
            <person name="Goodson H.V."/>
            <person name="Jenkins J.W."/>
            <person name="Blaby-Haas C.E."/>
            <person name="Helliwell K.E."/>
            <person name="Chan C."/>
            <person name="Marriage T."/>
            <person name="Bhattacharya D."/>
            <person name="Klein A.S."/>
            <person name="Badis Y."/>
            <person name="Brodie J."/>
            <person name="Cao Y."/>
            <person name="Collen J."/>
            <person name="Dittami S.M."/>
            <person name="Gachon C.M."/>
            <person name="Green B.R."/>
            <person name="Karpowicz S."/>
            <person name="Kim J.W."/>
            <person name="Kudahl U."/>
            <person name="Lin S."/>
            <person name="Michel G."/>
            <person name="Mittag M."/>
            <person name="Olson B.J."/>
            <person name="Pangilinan J."/>
            <person name="Peng Y."/>
            <person name="Qiu H."/>
            <person name="Shu S."/>
            <person name="Singer J.T."/>
            <person name="Smith A.G."/>
            <person name="Sprecher B.N."/>
            <person name="Wagner V."/>
            <person name="Wang W."/>
            <person name="Wang Z.-Y."/>
            <person name="Yan J."/>
            <person name="Yarish C."/>
            <person name="Zoeuner-Riek S."/>
            <person name="Zhuang Y."/>
            <person name="Zou Y."/>
            <person name="Lindquist E.A."/>
            <person name="Grimwood J."/>
            <person name="Barry K."/>
            <person name="Rokhsar D.S."/>
            <person name="Schmutz J."/>
            <person name="Stiller J.W."/>
            <person name="Grossman A.R."/>
            <person name="Prochnik S.E."/>
        </authorList>
    </citation>
    <scope>NUCLEOTIDE SEQUENCE [LARGE SCALE GENOMIC DNA]</scope>
    <source>
        <strain evidence="6">4086291</strain>
    </source>
</reference>
<gene>
    <name evidence="6" type="ORF">BU14_0640s0008</name>
</gene>
<dbReference type="Proteomes" id="UP000218209">
    <property type="component" value="Unassembled WGS sequence"/>
</dbReference>
<dbReference type="InterPro" id="IPR036922">
    <property type="entry name" value="Rieske_2Fe-2S_sf"/>
</dbReference>
<protein>
    <recommendedName>
        <fullName evidence="5">Rieske domain-containing protein</fullName>
    </recommendedName>
</protein>
<keyword evidence="2" id="KW-0479">Metal-binding</keyword>
<dbReference type="Gene3D" id="2.102.10.10">
    <property type="entry name" value="Rieske [2Fe-2S] iron-sulphur domain"/>
    <property type="match status" value="1"/>
</dbReference>
<keyword evidence="7" id="KW-1185">Reference proteome</keyword>
<dbReference type="AlphaFoldDB" id="A0A1X6NQQ5"/>
<evidence type="ECO:0000256" key="1">
    <source>
        <dbReference type="ARBA" id="ARBA00022714"/>
    </source>
</evidence>
<feature type="domain" description="Rieske" evidence="5">
    <location>
        <begin position="6"/>
        <end position="101"/>
    </location>
</feature>
<dbReference type="SUPFAM" id="SSF50022">
    <property type="entry name" value="ISP domain"/>
    <property type="match status" value="1"/>
</dbReference>
<dbReference type="GO" id="GO:0051537">
    <property type="term" value="F:2 iron, 2 sulfur cluster binding"/>
    <property type="evidence" value="ECO:0007669"/>
    <property type="project" value="UniProtKB-KW"/>
</dbReference>
<keyword evidence="1" id="KW-0001">2Fe-2S</keyword>
<evidence type="ECO:0000259" key="5">
    <source>
        <dbReference type="PROSITE" id="PS51296"/>
    </source>
</evidence>
<dbReference type="PROSITE" id="PS51296">
    <property type="entry name" value="RIESKE"/>
    <property type="match status" value="1"/>
</dbReference>
<dbReference type="EMBL" id="KV919192">
    <property type="protein sequence ID" value="OSX70902.1"/>
    <property type="molecule type" value="Genomic_DNA"/>
</dbReference>
<accession>A0A1X6NQQ5</accession>
<evidence type="ECO:0000313" key="7">
    <source>
        <dbReference type="Proteomes" id="UP000218209"/>
    </source>
</evidence>
<dbReference type="OrthoDB" id="423598at2759"/>
<evidence type="ECO:0000256" key="3">
    <source>
        <dbReference type="ARBA" id="ARBA00023004"/>
    </source>
</evidence>
<dbReference type="GO" id="GO:0046872">
    <property type="term" value="F:metal ion binding"/>
    <property type="evidence" value="ECO:0007669"/>
    <property type="project" value="UniProtKB-KW"/>
</dbReference>
<keyword evidence="4" id="KW-0411">Iron-sulfur</keyword>
<dbReference type="InterPro" id="IPR017941">
    <property type="entry name" value="Rieske_2Fe-2S"/>
</dbReference>
<name>A0A1X6NQQ5_PORUM</name>
<organism evidence="6 7">
    <name type="scientific">Porphyra umbilicalis</name>
    <name type="common">Purple laver</name>
    <name type="synonym">Red alga</name>
    <dbReference type="NCBI Taxonomy" id="2786"/>
    <lineage>
        <taxon>Eukaryota</taxon>
        <taxon>Rhodophyta</taxon>
        <taxon>Bangiophyceae</taxon>
        <taxon>Bangiales</taxon>
        <taxon>Bangiaceae</taxon>
        <taxon>Porphyra</taxon>
    </lineage>
</organism>
<dbReference type="Pfam" id="PF00355">
    <property type="entry name" value="Rieske"/>
    <property type="match status" value="1"/>
</dbReference>
<evidence type="ECO:0000313" key="6">
    <source>
        <dbReference type="EMBL" id="OSX70902.1"/>
    </source>
</evidence>
<evidence type="ECO:0000256" key="2">
    <source>
        <dbReference type="ARBA" id="ARBA00022723"/>
    </source>
</evidence>
<proteinExistence type="predicted"/>
<sequence length="152" mass="16147">METLVWAPVGSADGLVGGTTVPFEAVGLSLTLVPTDDGELFVVSGKCPPTGLPLEGADVDSEAKTVSCPQFGTRWSLETGEVVGQWMPSPPVVSSVLRLLFREPEGILTYPVRLTADSKIEVLVDADAKADFEKRYWKGVLDASGKANGGYY</sequence>
<evidence type="ECO:0000256" key="4">
    <source>
        <dbReference type="ARBA" id="ARBA00023014"/>
    </source>
</evidence>